<protein>
    <submittedName>
        <fullName evidence="1">Uncharacterized protein</fullName>
    </submittedName>
</protein>
<comment type="caution">
    <text evidence="1">The sequence shown here is derived from an EMBL/GenBank/DDBJ whole genome shotgun (WGS) entry which is preliminary data.</text>
</comment>
<reference evidence="1 2" key="1">
    <citation type="submission" date="2017-03" db="EMBL/GenBank/DDBJ databases">
        <title>Genome of the blue death feigning beetle - Asbolus verrucosus.</title>
        <authorList>
            <person name="Rider S.D."/>
        </authorList>
    </citation>
    <scope>NUCLEOTIDE SEQUENCE [LARGE SCALE GENOMIC DNA]</scope>
    <source>
        <strain evidence="1">Butters</strain>
        <tissue evidence="1">Head and leg muscle</tissue>
    </source>
</reference>
<name>A0A482WCR5_ASBVE</name>
<evidence type="ECO:0000313" key="1">
    <source>
        <dbReference type="EMBL" id="RZC42617.1"/>
    </source>
</evidence>
<evidence type="ECO:0000313" key="2">
    <source>
        <dbReference type="Proteomes" id="UP000292052"/>
    </source>
</evidence>
<dbReference type="EMBL" id="QDEB01006624">
    <property type="protein sequence ID" value="RZC42617.1"/>
    <property type="molecule type" value="Genomic_DNA"/>
</dbReference>
<organism evidence="1 2">
    <name type="scientific">Asbolus verrucosus</name>
    <name type="common">Desert ironclad beetle</name>
    <dbReference type="NCBI Taxonomy" id="1661398"/>
    <lineage>
        <taxon>Eukaryota</taxon>
        <taxon>Metazoa</taxon>
        <taxon>Ecdysozoa</taxon>
        <taxon>Arthropoda</taxon>
        <taxon>Hexapoda</taxon>
        <taxon>Insecta</taxon>
        <taxon>Pterygota</taxon>
        <taxon>Neoptera</taxon>
        <taxon>Endopterygota</taxon>
        <taxon>Coleoptera</taxon>
        <taxon>Polyphaga</taxon>
        <taxon>Cucujiformia</taxon>
        <taxon>Tenebrionidae</taxon>
        <taxon>Pimeliinae</taxon>
        <taxon>Asbolus</taxon>
    </lineage>
</organism>
<accession>A0A482WCR5</accession>
<keyword evidence="2" id="KW-1185">Reference proteome</keyword>
<gene>
    <name evidence="1" type="ORF">BDFB_013107</name>
</gene>
<proteinExistence type="predicted"/>
<dbReference type="AlphaFoldDB" id="A0A482WCR5"/>
<dbReference type="Proteomes" id="UP000292052">
    <property type="component" value="Unassembled WGS sequence"/>
</dbReference>
<sequence>MKRDLDLKVDFIINVKFVEKRDLLPQIMILV</sequence>